<dbReference type="HOGENOM" id="CLU_033332_7_1_6"/>
<evidence type="ECO:0000256" key="2">
    <source>
        <dbReference type="ARBA" id="ARBA00037999"/>
    </source>
</evidence>
<dbReference type="Gene3D" id="3.90.1150.10">
    <property type="entry name" value="Aspartate Aminotransferase, domain 1"/>
    <property type="match status" value="1"/>
</dbReference>
<dbReference type="PANTHER" id="PTHR30244:SF34">
    <property type="entry name" value="DTDP-4-AMINO-4,6-DIDEOXYGALACTOSE TRANSAMINASE"/>
    <property type="match status" value="1"/>
</dbReference>
<dbReference type="PANTHER" id="PTHR30244">
    <property type="entry name" value="TRANSAMINASE"/>
    <property type="match status" value="1"/>
</dbReference>
<keyword evidence="6" id="KW-0808">Transferase</keyword>
<evidence type="ECO:0000256" key="3">
    <source>
        <dbReference type="PIRSR" id="PIRSR000390-1"/>
    </source>
</evidence>
<feature type="active site" description="Proton acceptor" evidence="3">
    <location>
        <position position="202"/>
    </location>
</feature>
<reference evidence="6" key="1">
    <citation type="submission" date="2013-07" db="EMBL/GenBank/DDBJ databases">
        <title>Sub-species coevolution in mutualistic symbiosis.</title>
        <authorList>
            <person name="Murfin K."/>
            <person name="Klassen J."/>
            <person name="Lee M."/>
            <person name="Forst S."/>
            <person name="Stock P."/>
            <person name="Goodrich-Blair H."/>
        </authorList>
    </citation>
    <scope>NUCLEOTIDE SEQUENCE [LARGE SCALE GENOMIC DNA]</scope>
    <source>
        <strain evidence="6">Kraussei Quebec</strain>
    </source>
</reference>
<comment type="similarity">
    <text evidence="2 5">Belongs to the DegT/DnrJ/EryC1 family.</text>
</comment>
<evidence type="ECO:0000313" key="6">
    <source>
        <dbReference type="EMBL" id="CDH20048.1"/>
    </source>
</evidence>
<sequence length="422" mass="46136">MVSQLAIHGGSSIRTTPWPGWPTNSPQTVDNLFSVLDSQRWSISGPYRGMPSFEQRFAKAYARYTNAHYCIPASSGTASLTMALEAVGVGAGDEVIVPGLSWVASASAVLSINAVPVLTDVNPQTGCLDANAVEKAITSRCRAITVVHLGSAVADLNVLLHIAEKNNLPLIEDCAQAHGARFAGQHVGTFGIAGTFSMQHSKLLTSGEGGAVLTHDEQIARRLAHLRADGRTLSNMPPPLDHMELLETAELMGSNYCLSEFHAAILLAQLEKLDTENAIRRRNAEYLDELMQQIDCIPQQTTSGTTERVYYNYAIRLPESVLAKTSVEKLAEALSAELHLPCKPMYAALNQCSLYQPASRRRFELNQDFQSSVQPQRFNLPIAEAFSHSHITLPHRFLLAKEADMLDVQRALKKVISHAEQL</sequence>
<dbReference type="InterPro" id="IPR015424">
    <property type="entry name" value="PyrdxlP-dep_Trfase"/>
</dbReference>
<organism evidence="6 7">
    <name type="scientific">Xenorhabdus bovienii str. kraussei Quebec</name>
    <dbReference type="NCBI Taxonomy" id="1398203"/>
    <lineage>
        <taxon>Bacteria</taxon>
        <taxon>Pseudomonadati</taxon>
        <taxon>Pseudomonadota</taxon>
        <taxon>Gammaproteobacteria</taxon>
        <taxon>Enterobacterales</taxon>
        <taxon>Morganellaceae</taxon>
        <taxon>Xenorhabdus</taxon>
    </lineage>
</organism>
<evidence type="ECO:0000256" key="5">
    <source>
        <dbReference type="RuleBase" id="RU004508"/>
    </source>
</evidence>
<dbReference type="EC" id="2.6.1.-" evidence="6"/>
<dbReference type="Pfam" id="PF01041">
    <property type="entry name" value="DegT_DnrJ_EryC1"/>
    <property type="match status" value="1"/>
</dbReference>
<dbReference type="AlphaFoldDB" id="A0A077PFW2"/>
<proteinExistence type="inferred from homology"/>
<dbReference type="InterPro" id="IPR015421">
    <property type="entry name" value="PyrdxlP-dep_Trfase_major"/>
</dbReference>
<feature type="modified residue" description="N6-(pyridoxal phosphate)lysine" evidence="4">
    <location>
        <position position="202"/>
    </location>
</feature>
<dbReference type="GO" id="GO:0030170">
    <property type="term" value="F:pyridoxal phosphate binding"/>
    <property type="evidence" value="ECO:0007669"/>
    <property type="project" value="TreeGrafter"/>
</dbReference>
<dbReference type="InterPro" id="IPR000653">
    <property type="entry name" value="DegT/StrS_aminotransferase"/>
</dbReference>
<keyword evidence="6" id="KW-0032">Aminotransferase</keyword>
<evidence type="ECO:0000256" key="4">
    <source>
        <dbReference type="PIRSR" id="PIRSR000390-2"/>
    </source>
</evidence>
<evidence type="ECO:0000256" key="1">
    <source>
        <dbReference type="ARBA" id="ARBA00022898"/>
    </source>
</evidence>
<accession>A0A077PFW2</accession>
<dbReference type="OrthoDB" id="9804264at2"/>
<keyword evidence="7" id="KW-1185">Reference proteome</keyword>
<evidence type="ECO:0000313" key="7">
    <source>
        <dbReference type="Proteomes" id="UP000028500"/>
    </source>
</evidence>
<dbReference type="Proteomes" id="UP000028500">
    <property type="component" value="Unassembled WGS sequence"/>
</dbReference>
<dbReference type="EMBL" id="CBSY010000159">
    <property type="protein sequence ID" value="CDH20048.1"/>
    <property type="molecule type" value="Genomic_DNA"/>
</dbReference>
<name>A0A077PFW2_XENBV</name>
<dbReference type="RefSeq" id="WP_038248899.1">
    <property type="nucleotide sequence ID" value="NZ_CAWLZI010000225.1"/>
</dbReference>
<dbReference type="InterPro" id="IPR015422">
    <property type="entry name" value="PyrdxlP-dep_Trfase_small"/>
</dbReference>
<comment type="caution">
    <text evidence="6">The sequence shown here is derived from an EMBL/GenBank/DDBJ whole genome shotgun (WGS) entry which is preliminary data.</text>
</comment>
<dbReference type="GO" id="GO:0008483">
    <property type="term" value="F:transaminase activity"/>
    <property type="evidence" value="ECO:0007669"/>
    <property type="project" value="UniProtKB-KW"/>
</dbReference>
<dbReference type="GO" id="GO:0000271">
    <property type="term" value="P:polysaccharide biosynthetic process"/>
    <property type="evidence" value="ECO:0007669"/>
    <property type="project" value="TreeGrafter"/>
</dbReference>
<gene>
    <name evidence="6" type="primary">livS</name>
    <name evidence="6" type="ORF">XBKQ1_2410010</name>
</gene>
<dbReference type="SUPFAM" id="SSF53383">
    <property type="entry name" value="PLP-dependent transferases"/>
    <property type="match status" value="1"/>
</dbReference>
<dbReference type="CDD" id="cd00616">
    <property type="entry name" value="AHBA_syn"/>
    <property type="match status" value="1"/>
</dbReference>
<keyword evidence="1 4" id="KW-0663">Pyridoxal phosphate</keyword>
<dbReference type="Gene3D" id="3.40.640.10">
    <property type="entry name" value="Type I PLP-dependent aspartate aminotransferase-like (Major domain)"/>
    <property type="match status" value="1"/>
</dbReference>
<protein>
    <submittedName>
        <fullName evidence="6">L-glutamine:2-deoxy-scyllo-inosose aminotransferase</fullName>
        <ecNumber evidence="6">2.6.1.-</ecNumber>
    </submittedName>
</protein>
<dbReference type="PIRSF" id="PIRSF000390">
    <property type="entry name" value="PLP_StrS"/>
    <property type="match status" value="1"/>
</dbReference>